<feature type="region of interest" description="Disordered" evidence="7">
    <location>
        <begin position="502"/>
        <end position="530"/>
    </location>
</feature>
<dbReference type="Proteomes" id="UP000614610">
    <property type="component" value="Unassembled WGS sequence"/>
</dbReference>
<feature type="compositionally biased region" description="Low complexity" evidence="7">
    <location>
        <begin position="514"/>
        <end position="525"/>
    </location>
</feature>
<feature type="region of interest" description="Disordered" evidence="7">
    <location>
        <begin position="874"/>
        <end position="967"/>
    </location>
</feature>
<keyword evidence="8" id="KW-0472">Membrane</keyword>
<dbReference type="Gene3D" id="1.10.238.10">
    <property type="entry name" value="EF-hand"/>
    <property type="match status" value="1"/>
</dbReference>
<feature type="domain" description="EF-hand" evidence="10">
    <location>
        <begin position="359"/>
        <end position="394"/>
    </location>
</feature>
<accession>A0A7C8UDF4</accession>
<name>A0A7C8UDF4_ORBOL</name>
<dbReference type="AlphaFoldDB" id="A0A7C8UDF4"/>
<dbReference type="PANTHER" id="PTHR23055:SF187">
    <property type="entry name" value="EF HAND DOMAIN PROTEIN (AFU_ORTHOLOGUE AFUA_6G07310)"/>
    <property type="match status" value="1"/>
</dbReference>
<evidence type="ECO:0000256" key="2">
    <source>
        <dbReference type="ARBA" id="ARBA00022737"/>
    </source>
</evidence>
<keyword evidence="4" id="KW-0862">Zinc</keyword>
<dbReference type="GO" id="GO:0008270">
    <property type="term" value="F:zinc ion binding"/>
    <property type="evidence" value="ECO:0007669"/>
    <property type="project" value="UniProtKB-KW"/>
</dbReference>
<dbReference type="SMART" id="SM00291">
    <property type="entry name" value="ZnF_ZZ"/>
    <property type="match status" value="1"/>
</dbReference>
<dbReference type="EMBL" id="WIWT01000072">
    <property type="protein sequence ID" value="KAF3204310.1"/>
    <property type="molecule type" value="Genomic_DNA"/>
</dbReference>
<dbReference type="InterPro" id="IPR018247">
    <property type="entry name" value="EF_Hand_1_Ca_BS"/>
</dbReference>
<dbReference type="InterPro" id="IPR011992">
    <property type="entry name" value="EF-hand-dom_pair"/>
</dbReference>
<evidence type="ECO:0000256" key="6">
    <source>
        <dbReference type="PROSITE-ProRule" id="PRU00228"/>
    </source>
</evidence>
<feature type="compositionally biased region" description="Acidic residues" evidence="7">
    <location>
        <begin position="695"/>
        <end position="723"/>
    </location>
</feature>
<feature type="region of interest" description="Disordered" evidence="7">
    <location>
        <begin position="40"/>
        <end position="75"/>
    </location>
</feature>
<feature type="region of interest" description="Disordered" evidence="7">
    <location>
        <begin position="90"/>
        <end position="112"/>
    </location>
</feature>
<comment type="caution">
    <text evidence="12">The sequence shown here is derived from an EMBL/GenBank/DDBJ whole genome shotgun (WGS) entry which is preliminary data.</text>
</comment>
<evidence type="ECO:0000313" key="13">
    <source>
        <dbReference type="Proteomes" id="UP000472727"/>
    </source>
</evidence>
<dbReference type="CDD" id="cd02340">
    <property type="entry name" value="ZZ_NBR1_like"/>
    <property type="match status" value="1"/>
</dbReference>
<dbReference type="PROSITE" id="PS50135">
    <property type="entry name" value="ZF_ZZ_2"/>
    <property type="match status" value="1"/>
</dbReference>
<feature type="region of interest" description="Disordered" evidence="7">
    <location>
        <begin position="678"/>
        <end position="783"/>
    </location>
</feature>
<dbReference type="SMART" id="SM00054">
    <property type="entry name" value="EFh"/>
    <property type="match status" value="2"/>
</dbReference>
<dbReference type="Pfam" id="PF00569">
    <property type="entry name" value="ZZ"/>
    <property type="match status" value="1"/>
</dbReference>
<dbReference type="EMBL" id="WIWS01000075">
    <property type="protein sequence ID" value="KAF3211359.1"/>
    <property type="molecule type" value="Genomic_DNA"/>
</dbReference>
<evidence type="ECO:0000313" key="11">
    <source>
        <dbReference type="EMBL" id="KAF3204310.1"/>
    </source>
</evidence>
<dbReference type="GO" id="GO:0016020">
    <property type="term" value="C:membrane"/>
    <property type="evidence" value="ECO:0007669"/>
    <property type="project" value="TreeGrafter"/>
</dbReference>
<evidence type="ECO:0000256" key="7">
    <source>
        <dbReference type="SAM" id="MobiDB-lite"/>
    </source>
</evidence>
<evidence type="ECO:0000259" key="10">
    <source>
        <dbReference type="PROSITE" id="PS50222"/>
    </source>
</evidence>
<feature type="compositionally biased region" description="Acidic residues" evidence="7">
    <location>
        <begin position="678"/>
        <end position="687"/>
    </location>
</feature>
<dbReference type="PROSITE" id="PS50222">
    <property type="entry name" value="EF_HAND_2"/>
    <property type="match status" value="2"/>
</dbReference>
<feature type="compositionally biased region" description="Low complexity" evidence="7">
    <location>
        <begin position="934"/>
        <end position="946"/>
    </location>
</feature>
<feature type="domain" description="ZZ-type" evidence="9">
    <location>
        <begin position="177"/>
        <end position="229"/>
    </location>
</feature>
<evidence type="ECO:0000256" key="1">
    <source>
        <dbReference type="ARBA" id="ARBA00022723"/>
    </source>
</evidence>
<protein>
    <submittedName>
        <fullName evidence="12">Uncharacterized protein</fullName>
    </submittedName>
</protein>
<dbReference type="PROSITE" id="PS01357">
    <property type="entry name" value="ZF_ZZ_1"/>
    <property type="match status" value="1"/>
</dbReference>
<keyword evidence="1" id="KW-0479">Metal-binding</keyword>
<reference evidence="12 13" key="1">
    <citation type="submission" date="2019-06" db="EMBL/GenBank/DDBJ databases">
        <authorList>
            <person name="Palmer J.M."/>
        </authorList>
    </citation>
    <scope>NUCLEOTIDE SEQUENCE [LARGE SCALE GENOMIC DNA]</scope>
    <source>
        <strain evidence="12 13">TWF106</strain>
        <strain evidence="11">TWF679</strain>
    </source>
</reference>
<keyword evidence="8" id="KW-1133">Transmembrane helix</keyword>
<dbReference type="OrthoDB" id="2122982at2759"/>
<keyword evidence="5" id="KW-0106">Calcium</keyword>
<evidence type="ECO:0000259" key="9">
    <source>
        <dbReference type="PROSITE" id="PS50135"/>
    </source>
</evidence>
<evidence type="ECO:0000256" key="4">
    <source>
        <dbReference type="ARBA" id="ARBA00022833"/>
    </source>
</evidence>
<dbReference type="CDD" id="cd00051">
    <property type="entry name" value="EFh"/>
    <property type="match status" value="1"/>
</dbReference>
<evidence type="ECO:0000256" key="8">
    <source>
        <dbReference type="SAM" id="Phobius"/>
    </source>
</evidence>
<dbReference type="InterPro" id="IPR043145">
    <property type="entry name" value="Znf_ZZ_sf"/>
</dbReference>
<keyword evidence="8" id="KW-0812">Transmembrane</keyword>
<gene>
    <name evidence="12" type="ORF">TWF106_010245</name>
    <name evidence="11" type="ORF">TWF679_009873</name>
</gene>
<dbReference type="InterPro" id="IPR002048">
    <property type="entry name" value="EF_hand_dom"/>
</dbReference>
<feature type="transmembrane region" description="Helical" evidence="8">
    <location>
        <begin position="20"/>
        <end position="38"/>
    </location>
</feature>
<dbReference type="PROSITE" id="PS00018">
    <property type="entry name" value="EF_HAND_1"/>
    <property type="match status" value="2"/>
</dbReference>
<dbReference type="Proteomes" id="UP000472727">
    <property type="component" value="Unassembled WGS sequence"/>
</dbReference>
<dbReference type="SUPFAM" id="SSF57850">
    <property type="entry name" value="RING/U-box"/>
    <property type="match status" value="1"/>
</dbReference>
<dbReference type="InterPro" id="IPR028846">
    <property type="entry name" value="Recoverin"/>
</dbReference>
<feature type="compositionally biased region" description="Basic and acidic residues" evidence="7">
    <location>
        <begin position="886"/>
        <end position="902"/>
    </location>
</feature>
<keyword evidence="3 6" id="KW-0863">Zinc-finger</keyword>
<proteinExistence type="predicted"/>
<sequence>MESAMSSRTSSLSRYYPQILIITGVIVALGVLHLHQVYTSPPKKKPKQLRRRNAQRQRNRLQSFSNTNGTTSAADNHAIATAEALRRLDGTVPPTVNPDETAATRPPVVDPISLPNDEAITTMLNNAGVAARGNREDGGESDFSYDRESKDVQENQNVLQLLYLIAEDQAKQQGYVHRGVTCNLCSAMPIRGVRYRCSNCIDFDLCESCEAQDIHPKTHLFYKVRIPAPFLGSPQKTQQPVYPGKPSIMAISIPPEALKRFAKETCFEPPEIEALYEQFKCLAATEFPDDPNGLGGGIDRKTFDKCFVPNNHLRPPPPNLIYDRMFAFFDTDGNKLIGFEEFVKGLSIKTKKPLPTTANMTEKFRRTFRAYDLDDDGYIERKDVLKMFRAYYALQKDLVKDLIAGVEDDMMESTQSQNVIHGSQPLSAAFSAAIPHTEDARLVKTLSEEINDVDRDALNPDGNELGRRSETIANALQRHRRDTSLDRLARRNQRAAERLLRQMRERDQANSIASTTGNTNGNTESSGREPRLRELLDEITDNTPSSEQPTASLLPDHSQSVEGIVNTIQQVEAARAMIQELSRHAENGVIDHGILELSRETRDNFGQIVENMRSANFGNLMDGRNVDNVEDMIHVLNRSTDSMDDMIHDLNRIMEAHDRGDITVAPAPASGAVTEEINEDEELEQEEVQGGTQEELQEEPQEEEGQEGQEGQEEQEPEEEEDHIPDTVIERVATPAPPREETIEEEEPTNPSPGSYVIPAPNFEPQFGSSFDLPDDWTSGLKDPIRRPMKEELKLYYLEDYYKSDDEGSDDDDYGDDFIKRKKPAVSRGLEREEDVGREILCQVVEQGINEMLDALFLAKERDGLEVLLSSTSSSGDLLQGQAVEQTERPKPSNDENKENIDKTPSSSLPSIASGRSLHRDPENPFSVLDDTADSASQNSASTSPSLDVGVESSTPAAAAAAGATPRDPLATVRKEVATRGGPGRISEQEFVTFMHSDMGRRLGFMSAWISMGSF</sequence>
<dbReference type="GO" id="GO:0005509">
    <property type="term" value="F:calcium ion binding"/>
    <property type="evidence" value="ECO:0007669"/>
    <property type="project" value="InterPro"/>
</dbReference>
<dbReference type="PANTHER" id="PTHR23055">
    <property type="entry name" value="CALCIUM BINDING PROTEINS"/>
    <property type="match status" value="1"/>
</dbReference>
<evidence type="ECO:0000256" key="3">
    <source>
        <dbReference type="ARBA" id="ARBA00022771"/>
    </source>
</evidence>
<evidence type="ECO:0000313" key="12">
    <source>
        <dbReference type="EMBL" id="KAF3211359.1"/>
    </source>
</evidence>
<keyword evidence="2" id="KW-0677">Repeat</keyword>
<dbReference type="GO" id="GO:0005829">
    <property type="term" value="C:cytosol"/>
    <property type="evidence" value="ECO:0007669"/>
    <property type="project" value="TreeGrafter"/>
</dbReference>
<dbReference type="Gene3D" id="3.30.60.90">
    <property type="match status" value="1"/>
</dbReference>
<feature type="compositionally biased region" description="Polar residues" evidence="7">
    <location>
        <begin position="63"/>
        <end position="74"/>
    </location>
</feature>
<organism evidence="12 13">
    <name type="scientific">Orbilia oligospora</name>
    <name type="common">Nematode-trapping fungus</name>
    <name type="synonym">Arthrobotrys oligospora</name>
    <dbReference type="NCBI Taxonomy" id="2813651"/>
    <lineage>
        <taxon>Eukaryota</taxon>
        <taxon>Fungi</taxon>
        <taxon>Dikarya</taxon>
        <taxon>Ascomycota</taxon>
        <taxon>Pezizomycotina</taxon>
        <taxon>Orbiliomycetes</taxon>
        <taxon>Orbiliales</taxon>
        <taxon>Orbiliaceae</taxon>
        <taxon>Orbilia</taxon>
    </lineage>
</organism>
<feature type="domain" description="EF-hand" evidence="10">
    <location>
        <begin position="317"/>
        <end position="352"/>
    </location>
</feature>
<evidence type="ECO:0000256" key="5">
    <source>
        <dbReference type="ARBA" id="ARBA00022837"/>
    </source>
</evidence>
<dbReference type="InterPro" id="IPR000433">
    <property type="entry name" value="Znf_ZZ"/>
</dbReference>
<dbReference type="SUPFAM" id="SSF47473">
    <property type="entry name" value="EF-hand"/>
    <property type="match status" value="1"/>
</dbReference>
<feature type="compositionally biased region" description="Basic residues" evidence="7">
    <location>
        <begin position="42"/>
        <end position="59"/>
    </location>
</feature>